<organism evidence="2 3">
    <name type="scientific">Chenopodium quinoa</name>
    <name type="common">Quinoa</name>
    <dbReference type="NCBI Taxonomy" id="63459"/>
    <lineage>
        <taxon>Eukaryota</taxon>
        <taxon>Viridiplantae</taxon>
        <taxon>Streptophyta</taxon>
        <taxon>Embryophyta</taxon>
        <taxon>Tracheophyta</taxon>
        <taxon>Spermatophyta</taxon>
        <taxon>Magnoliopsida</taxon>
        <taxon>eudicotyledons</taxon>
        <taxon>Gunneridae</taxon>
        <taxon>Pentapetalae</taxon>
        <taxon>Caryophyllales</taxon>
        <taxon>Chenopodiaceae</taxon>
        <taxon>Chenopodioideae</taxon>
        <taxon>Atripliceae</taxon>
        <taxon>Chenopodium</taxon>
    </lineage>
</organism>
<feature type="domain" description="BURP" evidence="1">
    <location>
        <begin position="1"/>
        <end position="118"/>
    </location>
</feature>
<keyword evidence="3" id="KW-1185">Reference proteome</keyword>
<dbReference type="PROSITE" id="PS51277">
    <property type="entry name" value="BURP"/>
    <property type="match status" value="1"/>
</dbReference>
<dbReference type="PANTHER" id="PTHR31236:SF2">
    <property type="entry name" value="BURP DOMAIN PROTEIN RD22"/>
    <property type="match status" value="1"/>
</dbReference>
<reference evidence="2" key="2">
    <citation type="submission" date="2021-03" db="UniProtKB">
        <authorList>
            <consortium name="EnsemblPlants"/>
        </authorList>
    </citation>
    <scope>IDENTIFICATION</scope>
</reference>
<dbReference type="Gramene" id="AUR62013316-RA">
    <property type="protein sequence ID" value="AUR62013316-RA:cds"/>
    <property type="gene ID" value="AUR62013316"/>
</dbReference>
<evidence type="ECO:0000313" key="3">
    <source>
        <dbReference type="Proteomes" id="UP000596660"/>
    </source>
</evidence>
<proteinExistence type="predicted"/>
<dbReference type="EnsemblPlants" id="AUR62013316-RA">
    <property type="protein sequence ID" value="AUR62013316-RA:cds"/>
    <property type="gene ID" value="AUR62013316"/>
</dbReference>
<accession>A0A803LH69</accession>
<dbReference type="Pfam" id="PF03181">
    <property type="entry name" value="BURP"/>
    <property type="match status" value="1"/>
</dbReference>
<dbReference type="InterPro" id="IPR004873">
    <property type="entry name" value="BURP_dom"/>
</dbReference>
<dbReference type="PANTHER" id="PTHR31236">
    <property type="entry name" value="BURP DOMAIN PROTEIN USPL1-LIKE"/>
    <property type="match status" value="1"/>
</dbReference>
<dbReference type="Proteomes" id="UP000596660">
    <property type="component" value="Unplaced"/>
</dbReference>
<dbReference type="AlphaFoldDB" id="A0A803LH69"/>
<protein>
    <recommendedName>
        <fullName evidence="1">BURP domain-containing protein</fullName>
    </recommendedName>
</protein>
<reference evidence="2" key="1">
    <citation type="journal article" date="2017" name="Nature">
        <title>The genome of Chenopodium quinoa.</title>
        <authorList>
            <person name="Jarvis D.E."/>
            <person name="Ho Y.S."/>
            <person name="Lightfoot D.J."/>
            <person name="Schmoeckel S.M."/>
            <person name="Li B."/>
            <person name="Borm T.J.A."/>
            <person name="Ohyanagi H."/>
            <person name="Mineta K."/>
            <person name="Michell C.T."/>
            <person name="Saber N."/>
            <person name="Kharbatia N.M."/>
            <person name="Rupper R.R."/>
            <person name="Sharp A.R."/>
            <person name="Dally N."/>
            <person name="Boughton B.A."/>
            <person name="Woo Y.H."/>
            <person name="Gao G."/>
            <person name="Schijlen E.G.W.M."/>
            <person name="Guo X."/>
            <person name="Momin A.A."/>
            <person name="Negrao S."/>
            <person name="Al-Babili S."/>
            <person name="Gehring C."/>
            <person name="Roessner U."/>
            <person name="Jung C."/>
            <person name="Murphy K."/>
            <person name="Arold S.T."/>
            <person name="Gojobori T."/>
            <person name="van der Linden C.G."/>
            <person name="van Loo E.N."/>
            <person name="Jellen E.N."/>
            <person name="Maughan P.J."/>
            <person name="Tester M."/>
        </authorList>
    </citation>
    <scope>NUCLEOTIDE SEQUENCE [LARGE SCALE GENOMIC DNA]</scope>
    <source>
        <strain evidence="2">cv. PI 614886</strain>
    </source>
</reference>
<evidence type="ECO:0000259" key="1">
    <source>
        <dbReference type="PROSITE" id="PS51277"/>
    </source>
</evidence>
<dbReference type="InterPro" id="IPR044816">
    <property type="entry name" value="BURP"/>
</dbReference>
<evidence type="ECO:0000313" key="2">
    <source>
        <dbReference type="EnsemblPlants" id="AUR62013316-RA:cds"/>
    </source>
</evidence>
<name>A0A803LH69_CHEQI</name>
<sequence length="118" mass="12975">MVTSVTQSLGDTHNIRVVSMDGVRTDALMPYKIMGVNQIAEGRSLIACHRLSFPYGVYYCHQPRGATTFSVSLVGSKDGARFDAYAMCHHQTTGWKPEYIAFKVLGEQPGSTVPFFPA</sequence>